<feature type="domain" description="Anti-sigma-28 factor FlgM C-terminal" evidence="10">
    <location>
        <begin position="38"/>
        <end position="91"/>
    </location>
</feature>
<evidence type="ECO:0000313" key="11">
    <source>
        <dbReference type="EMBL" id="MCQ8102541.1"/>
    </source>
</evidence>
<feature type="region of interest" description="Disordered" evidence="9">
    <location>
        <begin position="1"/>
        <end position="38"/>
    </location>
</feature>
<dbReference type="NCBIfam" id="TIGR03824">
    <property type="entry name" value="FlgM_jcvi"/>
    <property type="match status" value="1"/>
</dbReference>
<dbReference type="InterPro" id="IPR007412">
    <property type="entry name" value="FlgM"/>
</dbReference>
<dbReference type="EMBL" id="JANIBJ010000001">
    <property type="protein sequence ID" value="MCQ8102541.1"/>
    <property type="molecule type" value="Genomic_DNA"/>
</dbReference>
<evidence type="ECO:0000256" key="8">
    <source>
        <dbReference type="ARBA" id="ARBA00030117"/>
    </source>
</evidence>
<organism evidence="11 12">
    <name type="scientific">Methylomonas subterranea</name>
    <dbReference type="NCBI Taxonomy" id="2952225"/>
    <lineage>
        <taxon>Bacteria</taxon>
        <taxon>Pseudomonadati</taxon>
        <taxon>Pseudomonadota</taxon>
        <taxon>Gammaproteobacteria</taxon>
        <taxon>Methylococcales</taxon>
        <taxon>Methylococcaceae</taxon>
        <taxon>Methylomonas</taxon>
    </lineage>
</organism>
<evidence type="ECO:0000256" key="9">
    <source>
        <dbReference type="SAM" id="MobiDB-lite"/>
    </source>
</evidence>
<accession>A0ABT1TBB8</accession>
<dbReference type="InterPro" id="IPR031316">
    <property type="entry name" value="FlgM_C"/>
</dbReference>
<reference evidence="11 12" key="1">
    <citation type="submission" date="2022-07" db="EMBL/GenBank/DDBJ databases">
        <title>Methylomonas rivi sp. nov., Methylomonas rosea sp. nov., Methylomonas aureus sp. nov. and Methylomonas subterranea sp. nov., four novel methanotrophs isolated from a freshwater creek and the deep terrestrial subsurface.</title>
        <authorList>
            <person name="Abin C."/>
            <person name="Sankaranarayanan K."/>
            <person name="Garner C."/>
            <person name="Sindelar R."/>
            <person name="Kotary K."/>
            <person name="Garner R."/>
            <person name="Barclay S."/>
            <person name="Lawson P."/>
            <person name="Krumholz L."/>
        </authorList>
    </citation>
    <scope>NUCLEOTIDE SEQUENCE [LARGE SCALE GENOMIC DNA]</scope>
    <source>
        <strain evidence="11 12">SURF-2</strain>
    </source>
</reference>
<dbReference type="InterPro" id="IPR035890">
    <property type="entry name" value="Anti-sigma-28_factor_FlgM_sf"/>
</dbReference>
<evidence type="ECO:0000256" key="7">
    <source>
        <dbReference type="ARBA" id="ARBA00024739"/>
    </source>
</evidence>
<evidence type="ECO:0000313" key="12">
    <source>
        <dbReference type="Proteomes" id="UP001524499"/>
    </source>
</evidence>
<dbReference type="SUPFAM" id="SSF101498">
    <property type="entry name" value="Anti-sigma factor FlgM"/>
    <property type="match status" value="1"/>
</dbReference>
<feature type="compositionally biased region" description="Polar residues" evidence="9">
    <location>
        <begin position="1"/>
        <end position="15"/>
    </location>
</feature>
<name>A0ABT1TBB8_9GAMM</name>
<comment type="function">
    <text evidence="7">Responsible for the coupling of flagellin expression to flagellar assembly by preventing expression of the flagellin genes when a component of the middle class of proteins is defective. It negatively regulates flagellar genes by inhibiting the activity of FliA by directly binding to FliA.</text>
</comment>
<gene>
    <name evidence="11" type="primary">flgM</name>
    <name evidence="11" type="ORF">NP590_00380</name>
</gene>
<keyword evidence="4" id="KW-1005">Bacterial flagellum biogenesis</keyword>
<dbReference type="RefSeq" id="WP_256600153.1">
    <property type="nucleotide sequence ID" value="NZ_JANIBJ010000001.1"/>
</dbReference>
<comment type="caution">
    <text evidence="11">The sequence shown here is derived from an EMBL/GenBank/DDBJ whole genome shotgun (WGS) entry which is preliminary data.</text>
</comment>
<evidence type="ECO:0000256" key="5">
    <source>
        <dbReference type="ARBA" id="ARBA00023015"/>
    </source>
</evidence>
<keyword evidence="6" id="KW-0804">Transcription</keyword>
<dbReference type="Pfam" id="PF04316">
    <property type="entry name" value="FlgM"/>
    <property type="match status" value="1"/>
</dbReference>
<keyword evidence="11" id="KW-0969">Cilium</keyword>
<evidence type="ECO:0000256" key="1">
    <source>
        <dbReference type="ARBA" id="ARBA00005322"/>
    </source>
</evidence>
<keyword evidence="11" id="KW-0282">Flagellum</keyword>
<comment type="similarity">
    <text evidence="1">Belongs to the FlgM family.</text>
</comment>
<proteinExistence type="inferred from homology"/>
<keyword evidence="5" id="KW-0805">Transcription regulation</keyword>
<protein>
    <recommendedName>
        <fullName evidence="2">Negative regulator of flagellin synthesis</fullName>
    </recommendedName>
    <alternativeName>
        <fullName evidence="8">Anti-sigma-28 factor</fullName>
    </alternativeName>
</protein>
<evidence type="ECO:0000256" key="4">
    <source>
        <dbReference type="ARBA" id="ARBA00022795"/>
    </source>
</evidence>
<feature type="compositionally biased region" description="Polar residues" evidence="9">
    <location>
        <begin position="25"/>
        <end position="38"/>
    </location>
</feature>
<keyword evidence="11" id="KW-0966">Cell projection</keyword>
<keyword evidence="3" id="KW-0678">Repressor</keyword>
<sequence>MAIQSINNVTTNVAAQTKPVGKNPLESSKQGNPATDVDTVNISTADGIKKAVDASNSAPVVNESRVAEIKAAIQAGNYKIDPDHVAEKMMQLETKLANST</sequence>
<evidence type="ECO:0000259" key="10">
    <source>
        <dbReference type="Pfam" id="PF04316"/>
    </source>
</evidence>
<evidence type="ECO:0000256" key="6">
    <source>
        <dbReference type="ARBA" id="ARBA00023163"/>
    </source>
</evidence>
<evidence type="ECO:0000256" key="2">
    <source>
        <dbReference type="ARBA" id="ARBA00017823"/>
    </source>
</evidence>
<evidence type="ECO:0000256" key="3">
    <source>
        <dbReference type="ARBA" id="ARBA00022491"/>
    </source>
</evidence>
<dbReference type="Proteomes" id="UP001524499">
    <property type="component" value="Unassembled WGS sequence"/>
</dbReference>
<keyword evidence="12" id="KW-1185">Reference proteome</keyword>